<dbReference type="AlphaFoldDB" id="A0A6A6FH86"/>
<dbReference type="EMBL" id="ML992672">
    <property type="protein sequence ID" value="KAF2212775.1"/>
    <property type="molecule type" value="Genomic_DNA"/>
</dbReference>
<protein>
    <submittedName>
        <fullName evidence="2">Uncharacterized protein</fullName>
    </submittedName>
</protein>
<gene>
    <name evidence="2" type="ORF">CERZMDRAFT_97271</name>
</gene>
<evidence type="ECO:0000256" key="1">
    <source>
        <dbReference type="SAM" id="SignalP"/>
    </source>
</evidence>
<proteinExistence type="predicted"/>
<dbReference type="OrthoDB" id="3644016at2759"/>
<evidence type="ECO:0000313" key="3">
    <source>
        <dbReference type="Proteomes" id="UP000799539"/>
    </source>
</evidence>
<keyword evidence="3" id="KW-1185">Reference proteome</keyword>
<reference evidence="2" key="1">
    <citation type="journal article" date="2020" name="Stud. Mycol.">
        <title>101 Dothideomycetes genomes: a test case for predicting lifestyles and emergence of pathogens.</title>
        <authorList>
            <person name="Haridas S."/>
            <person name="Albert R."/>
            <person name="Binder M."/>
            <person name="Bloem J."/>
            <person name="Labutti K."/>
            <person name="Salamov A."/>
            <person name="Andreopoulos B."/>
            <person name="Baker S."/>
            <person name="Barry K."/>
            <person name="Bills G."/>
            <person name="Bluhm B."/>
            <person name="Cannon C."/>
            <person name="Castanera R."/>
            <person name="Culley D."/>
            <person name="Daum C."/>
            <person name="Ezra D."/>
            <person name="Gonzalez J."/>
            <person name="Henrissat B."/>
            <person name="Kuo A."/>
            <person name="Liang C."/>
            <person name="Lipzen A."/>
            <person name="Lutzoni F."/>
            <person name="Magnuson J."/>
            <person name="Mondo S."/>
            <person name="Nolan M."/>
            <person name="Ohm R."/>
            <person name="Pangilinan J."/>
            <person name="Park H.-J."/>
            <person name="Ramirez L."/>
            <person name="Alfaro M."/>
            <person name="Sun H."/>
            <person name="Tritt A."/>
            <person name="Yoshinaga Y."/>
            <person name="Zwiers L.-H."/>
            <person name="Turgeon B."/>
            <person name="Goodwin S."/>
            <person name="Spatafora J."/>
            <person name="Crous P."/>
            <person name="Grigoriev I."/>
        </authorList>
    </citation>
    <scope>NUCLEOTIDE SEQUENCE</scope>
    <source>
        <strain evidence="2">SCOH1-5</strain>
    </source>
</reference>
<sequence length="174" mass="17709">MLSITIICTLAAFATAQSAFPGYNQQPSCTLTVTPTSYTCCGPIAAATATSYTNCGGCAMEVDESSFPLCRCVSPPPIIATLTSTVTACAPTTTSSLTTKYNAQCTKNVTKTKPACGDCGHTYATTKTSLTECGGCALATTTVEDAGGFGICVCPTESVTTVTACKRAAPTPYN</sequence>
<organism evidence="2 3">
    <name type="scientific">Cercospora zeae-maydis SCOH1-5</name>
    <dbReference type="NCBI Taxonomy" id="717836"/>
    <lineage>
        <taxon>Eukaryota</taxon>
        <taxon>Fungi</taxon>
        <taxon>Dikarya</taxon>
        <taxon>Ascomycota</taxon>
        <taxon>Pezizomycotina</taxon>
        <taxon>Dothideomycetes</taxon>
        <taxon>Dothideomycetidae</taxon>
        <taxon>Mycosphaerellales</taxon>
        <taxon>Mycosphaerellaceae</taxon>
        <taxon>Cercospora</taxon>
    </lineage>
</organism>
<accession>A0A6A6FH86</accession>
<dbReference type="Proteomes" id="UP000799539">
    <property type="component" value="Unassembled WGS sequence"/>
</dbReference>
<feature type="signal peptide" evidence="1">
    <location>
        <begin position="1"/>
        <end position="16"/>
    </location>
</feature>
<feature type="chain" id="PRO_5025496648" evidence="1">
    <location>
        <begin position="17"/>
        <end position="174"/>
    </location>
</feature>
<evidence type="ECO:0000313" key="2">
    <source>
        <dbReference type="EMBL" id="KAF2212775.1"/>
    </source>
</evidence>
<keyword evidence="1" id="KW-0732">Signal</keyword>
<name>A0A6A6FH86_9PEZI</name>